<dbReference type="InterPro" id="IPR039261">
    <property type="entry name" value="FNR_nucleotide-bd"/>
</dbReference>
<evidence type="ECO:0000256" key="7">
    <source>
        <dbReference type="SAM" id="SignalP"/>
    </source>
</evidence>
<gene>
    <name evidence="9" type="ORF">Ae201684_010163</name>
</gene>
<dbReference type="GO" id="GO:0016491">
    <property type="term" value="F:oxidoreductase activity"/>
    <property type="evidence" value="ECO:0007669"/>
    <property type="project" value="UniProtKB-KW"/>
</dbReference>
<organism evidence="9 10">
    <name type="scientific">Aphanomyces euteiches</name>
    <dbReference type="NCBI Taxonomy" id="100861"/>
    <lineage>
        <taxon>Eukaryota</taxon>
        <taxon>Sar</taxon>
        <taxon>Stramenopiles</taxon>
        <taxon>Oomycota</taxon>
        <taxon>Saprolegniomycetes</taxon>
        <taxon>Saprolegniales</taxon>
        <taxon>Verrucalvaceae</taxon>
        <taxon>Aphanomyces</taxon>
    </lineage>
</organism>
<proteinExistence type="predicted"/>
<protein>
    <recommendedName>
        <fullName evidence="8">FAD-binding FR-type domain-containing protein</fullName>
    </recommendedName>
</protein>
<keyword evidence="3 6" id="KW-1133">Transmembrane helix</keyword>
<dbReference type="InterPro" id="IPR013121">
    <property type="entry name" value="Fe_red_NAD-bd_6"/>
</dbReference>
<evidence type="ECO:0000313" key="10">
    <source>
        <dbReference type="Proteomes" id="UP000481153"/>
    </source>
</evidence>
<evidence type="ECO:0000256" key="2">
    <source>
        <dbReference type="ARBA" id="ARBA00022692"/>
    </source>
</evidence>
<dbReference type="EMBL" id="VJMJ01000128">
    <property type="protein sequence ID" value="KAF0732834.1"/>
    <property type="molecule type" value="Genomic_DNA"/>
</dbReference>
<feature type="domain" description="FAD-binding FR-type" evidence="8">
    <location>
        <begin position="402"/>
        <end position="510"/>
    </location>
</feature>
<feature type="transmembrane region" description="Helical" evidence="6">
    <location>
        <begin position="167"/>
        <end position="189"/>
    </location>
</feature>
<dbReference type="PANTHER" id="PTHR11972">
    <property type="entry name" value="NADPH OXIDASE"/>
    <property type="match status" value="1"/>
</dbReference>
<dbReference type="SUPFAM" id="SSF52343">
    <property type="entry name" value="Ferredoxin reductase-like, C-terminal NADP-linked domain"/>
    <property type="match status" value="1"/>
</dbReference>
<keyword evidence="4" id="KW-0560">Oxidoreductase</keyword>
<keyword evidence="7" id="KW-0732">Signal</keyword>
<keyword evidence="5 6" id="KW-0472">Membrane</keyword>
<dbReference type="Pfam" id="PF08030">
    <property type="entry name" value="NAD_binding_6"/>
    <property type="match status" value="1"/>
</dbReference>
<accession>A0A6G0WZA3</accession>
<comment type="caution">
    <text evidence="9">The sequence shown here is derived from an EMBL/GenBank/DDBJ whole genome shotgun (WGS) entry which is preliminary data.</text>
</comment>
<evidence type="ECO:0000259" key="8">
    <source>
        <dbReference type="PROSITE" id="PS51384"/>
    </source>
</evidence>
<sequence>MQQIVQCIVLLLAVLAACTAADDCADVDTTYDIRVEDILILQGQLEGDHLCFRATSIRPTDAIGVGFSRGVPSSPLTFAVFNSTVEFFQVDDNSTMVPVATPTWFTLLDSARRPRTMLFTMDASVVPPIVPIVVHWFFKANNSMSRGSMDVAISSDGMLHYVESETYLVVLGTIVVAFLVAMLVLRVSFRRFDRKLMPPPQFSSTCFALQSILGDLSLGEWCLVLVYMTGLIVVISAVPYDTDDTAVGTPRLVSVFCGHMSMIHLAFLIVPVSQLGWWLNLAQSRLIKFHKGLSFLFLATTVVHLGFSIKANRPSRVFWNPELITSQNVRPLYGSLAFICFLIMSITATAMVRRHYYEIFLIVHRVMFVLGVVFVCLHNHVVRLSLICPMAVYGLCGLIVRVPPFLTKYQMDVDITGSHTVLLTLPLTPQTHKWVTGYRLCSHIYLNVPAISSFEWHPFALVVTPHHDAIAVCIKITKPFSFTHKLHRLCQTTPSLTVKLAGPYGQPTVDLRQYQQVVLVGGGIGITPLLGAINHLDKHSRVKLHLAWVVRHADELLCCQAIMFPLPPFVTCEFYVSLAVSRGVVMTETGDAVSYFPGRFVIDDVLRSFQNIPDTCVLACGPQAMVVETQREAYDRGFDFQKVVYAF</sequence>
<dbReference type="SFLD" id="SFLDS00052">
    <property type="entry name" value="Ferric_Reductase_Domain"/>
    <property type="match status" value="1"/>
</dbReference>
<dbReference type="Proteomes" id="UP000481153">
    <property type="component" value="Unassembled WGS sequence"/>
</dbReference>
<dbReference type="Gene3D" id="3.40.50.80">
    <property type="entry name" value="Nucleotide-binding domain of ferredoxin-NADP reductase (FNR) module"/>
    <property type="match status" value="1"/>
</dbReference>
<dbReference type="VEuPathDB" id="FungiDB:AeMF1_001344"/>
<reference evidence="9 10" key="1">
    <citation type="submission" date="2019-07" db="EMBL/GenBank/DDBJ databases">
        <title>Genomics analysis of Aphanomyces spp. identifies a new class of oomycete effector associated with host adaptation.</title>
        <authorList>
            <person name="Gaulin E."/>
        </authorList>
    </citation>
    <scope>NUCLEOTIDE SEQUENCE [LARGE SCALE GENOMIC DNA]</scope>
    <source>
        <strain evidence="9 10">ATCC 201684</strain>
    </source>
</reference>
<feature type="transmembrane region" description="Helical" evidence="6">
    <location>
        <begin position="221"/>
        <end position="240"/>
    </location>
</feature>
<evidence type="ECO:0000256" key="6">
    <source>
        <dbReference type="SAM" id="Phobius"/>
    </source>
</evidence>
<dbReference type="AlphaFoldDB" id="A0A6G0WZA3"/>
<feature type="transmembrane region" description="Helical" evidence="6">
    <location>
        <begin position="359"/>
        <end position="378"/>
    </location>
</feature>
<dbReference type="InterPro" id="IPR050369">
    <property type="entry name" value="RBOH/FRE"/>
</dbReference>
<evidence type="ECO:0000256" key="1">
    <source>
        <dbReference type="ARBA" id="ARBA00004141"/>
    </source>
</evidence>
<dbReference type="SFLD" id="SFLDG01168">
    <property type="entry name" value="Ferric_reductase_subgroup_(FRE"/>
    <property type="match status" value="1"/>
</dbReference>
<dbReference type="InterPro" id="IPR013130">
    <property type="entry name" value="Fe3_Rdtase_TM_dom"/>
</dbReference>
<dbReference type="InterPro" id="IPR017927">
    <property type="entry name" value="FAD-bd_FR_type"/>
</dbReference>
<dbReference type="PROSITE" id="PS51384">
    <property type="entry name" value="FAD_FR"/>
    <property type="match status" value="1"/>
</dbReference>
<feature type="transmembrane region" description="Helical" evidence="6">
    <location>
        <begin position="293"/>
        <end position="312"/>
    </location>
</feature>
<evidence type="ECO:0000256" key="4">
    <source>
        <dbReference type="ARBA" id="ARBA00023002"/>
    </source>
</evidence>
<feature type="transmembrane region" description="Helical" evidence="6">
    <location>
        <begin position="260"/>
        <end position="281"/>
    </location>
</feature>
<name>A0A6G0WZA3_9STRA</name>
<feature type="chain" id="PRO_5026295309" description="FAD-binding FR-type domain-containing protein" evidence="7">
    <location>
        <begin position="22"/>
        <end position="647"/>
    </location>
</feature>
<keyword evidence="2 6" id="KW-0812">Transmembrane</keyword>
<comment type="subcellular location">
    <subcellularLocation>
        <location evidence="1">Membrane</location>
        <topology evidence="1">Multi-pass membrane protein</topology>
    </subcellularLocation>
</comment>
<feature type="transmembrane region" description="Helical" evidence="6">
    <location>
        <begin position="332"/>
        <end position="352"/>
    </location>
</feature>
<evidence type="ECO:0000256" key="3">
    <source>
        <dbReference type="ARBA" id="ARBA00022989"/>
    </source>
</evidence>
<feature type="signal peptide" evidence="7">
    <location>
        <begin position="1"/>
        <end position="21"/>
    </location>
</feature>
<keyword evidence="10" id="KW-1185">Reference proteome</keyword>
<evidence type="ECO:0000313" key="9">
    <source>
        <dbReference type="EMBL" id="KAF0732834.1"/>
    </source>
</evidence>
<dbReference type="PANTHER" id="PTHR11972:SF69">
    <property type="entry name" value="FERRIC REDUCTION OXIDASE 6-RELATED"/>
    <property type="match status" value="1"/>
</dbReference>
<dbReference type="Pfam" id="PF08022">
    <property type="entry name" value="FAD_binding_8"/>
    <property type="match status" value="1"/>
</dbReference>
<evidence type="ECO:0000256" key="5">
    <source>
        <dbReference type="ARBA" id="ARBA00023136"/>
    </source>
</evidence>
<dbReference type="InterPro" id="IPR013112">
    <property type="entry name" value="FAD-bd_8"/>
</dbReference>
<dbReference type="CDD" id="cd06186">
    <property type="entry name" value="NOX_Duox_like_FAD_NADP"/>
    <property type="match status" value="1"/>
</dbReference>
<dbReference type="Pfam" id="PF01794">
    <property type="entry name" value="Ferric_reduct"/>
    <property type="match status" value="1"/>
</dbReference>
<dbReference type="GO" id="GO:0005886">
    <property type="term" value="C:plasma membrane"/>
    <property type="evidence" value="ECO:0007669"/>
    <property type="project" value="TreeGrafter"/>
</dbReference>